<evidence type="ECO:0000256" key="4">
    <source>
        <dbReference type="ARBA" id="ARBA00010617"/>
    </source>
</evidence>
<dbReference type="GO" id="GO:0005506">
    <property type="term" value="F:iron ion binding"/>
    <property type="evidence" value="ECO:0007669"/>
    <property type="project" value="InterPro"/>
</dbReference>
<evidence type="ECO:0000256" key="13">
    <source>
        <dbReference type="RuleBase" id="RU000461"/>
    </source>
</evidence>
<keyword evidence="7" id="KW-0492">Microsome</keyword>
<evidence type="ECO:0000256" key="5">
    <source>
        <dbReference type="ARBA" id="ARBA00022617"/>
    </source>
</evidence>
<name>A0AAQ4D5Z3_AMBAM</name>
<keyword evidence="6 12" id="KW-0479">Metal-binding</keyword>
<proteinExistence type="inferred from homology"/>
<dbReference type="PANTHER" id="PTHR24302:SF15">
    <property type="entry name" value="FATTY-ACID PEROXYGENASE"/>
    <property type="match status" value="1"/>
</dbReference>
<evidence type="ECO:0000256" key="9">
    <source>
        <dbReference type="ARBA" id="ARBA00023004"/>
    </source>
</evidence>
<evidence type="ECO:0008006" key="17">
    <source>
        <dbReference type="Google" id="ProtNLM"/>
    </source>
</evidence>
<dbReference type="GO" id="GO:0005789">
    <property type="term" value="C:endoplasmic reticulum membrane"/>
    <property type="evidence" value="ECO:0007669"/>
    <property type="project" value="UniProtKB-SubCell"/>
</dbReference>
<keyword evidence="14" id="KW-1133">Transmembrane helix</keyword>
<keyword evidence="16" id="KW-1185">Reference proteome</keyword>
<dbReference type="AlphaFoldDB" id="A0AAQ4D5Z3"/>
<evidence type="ECO:0000256" key="2">
    <source>
        <dbReference type="ARBA" id="ARBA00004174"/>
    </source>
</evidence>
<dbReference type="PANTHER" id="PTHR24302">
    <property type="entry name" value="CYTOCHROME P450 FAMILY 3"/>
    <property type="match status" value="1"/>
</dbReference>
<evidence type="ECO:0000256" key="14">
    <source>
        <dbReference type="SAM" id="Phobius"/>
    </source>
</evidence>
<dbReference type="FunFam" id="1.10.630.10:FF:000182">
    <property type="entry name" value="Cytochrome P450 3A4"/>
    <property type="match status" value="1"/>
</dbReference>
<feature type="binding site" description="axial binding residue" evidence="12">
    <location>
        <position position="458"/>
    </location>
    <ligand>
        <name>heme</name>
        <dbReference type="ChEBI" id="CHEBI:30413"/>
    </ligand>
    <ligandPart>
        <name>Fe</name>
        <dbReference type="ChEBI" id="CHEBI:18248"/>
    </ligandPart>
</feature>
<keyword evidence="9 12" id="KW-0408">Iron</keyword>
<dbReference type="EMBL" id="JARKHS020034718">
    <property type="protein sequence ID" value="KAK8757883.1"/>
    <property type="molecule type" value="Genomic_DNA"/>
</dbReference>
<evidence type="ECO:0000256" key="8">
    <source>
        <dbReference type="ARBA" id="ARBA00023002"/>
    </source>
</evidence>
<comment type="similarity">
    <text evidence="4 13">Belongs to the cytochrome P450 family.</text>
</comment>
<dbReference type="PRINTS" id="PR00385">
    <property type="entry name" value="P450"/>
</dbReference>
<evidence type="ECO:0000256" key="3">
    <source>
        <dbReference type="ARBA" id="ARBA00004406"/>
    </source>
</evidence>
<dbReference type="GO" id="GO:0016705">
    <property type="term" value="F:oxidoreductase activity, acting on paired donors, with incorporation or reduction of molecular oxygen"/>
    <property type="evidence" value="ECO:0007669"/>
    <property type="project" value="InterPro"/>
</dbReference>
<accession>A0AAQ4D5Z3</accession>
<evidence type="ECO:0000256" key="11">
    <source>
        <dbReference type="ARBA" id="ARBA00043906"/>
    </source>
</evidence>
<keyword evidence="5 12" id="KW-0349">Heme</keyword>
<evidence type="ECO:0000256" key="7">
    <source>
        <dbReference type="ARBA" id="ARBA00022848"/>
    </source>
</evidence>
<sequence>MVDWLPVTFVAIVFATLFIWRKRKFSVLKELGVPGPEPSLLFGNLLEIKRRGTAACFDDWIKKYGSVCGFYNGAFPFLLVSDIDILKKVQIEDFHNFAQRGTVFNVEPLPDYRHKLIVTAPVSRWRELRAVLSPAFTTKKLSQIFVTMDECSDILIEKLEEKQATGQALELTSFLKRVTMDTMFRAGYGVDLKVQEDTAGTFFDELGAGAGKLLRSLPLYGVSFFGVCFPELYHLWYLISWLTSRIVTPYFKITTTLLGPVVSERKAKEMRQRVDVLQLLLNKENTGLLSTREGHAFDGKTKLTLDMDEVMANSAFYLIAGMEASPNTMGLALHLIARHPEIQDKLQAETSQVLKRDGKFTQKNVTEMTYLDMVLNESMRFYTGVVGFVSRQPEADYEIKGLKIPRGVSVMAAVSCLHKDPDLWPEPEKFDPERFNPENKHLIHPASFQPFGKGPRECLGKNFALLEMKLIMAKLLANFTFHVDEEHHKDMIELPSAFIASFVPSGIWMNLKKTPV</sequence>
<dbReference type="GO" id="GO:0020037">
    <property type="term" value="F:heme binding"/>
    <property type="evidence" value="ECO:0007669"/>
    <property type="project" value="InterPro"/>
</dbReference>
<dbReference type="InterPro" id="IPR002401">
    <property type="entry name" value="Cyt_P450_E_grp-I"/>
</dbReference>
<dbReference type="InterPro" id="IPR017972">
    <property type="entry name" value="Cyt_P450_CS"/>
</dbReference>
<dbReference type="InterPro" id="IPR050705">
    <property type="entry name" value="Cytochrome_P450_3A"/>
</dbReference>
<keyword evidence="8 13" id="KW-0560">Oxidoreductase</keyword>
<comment type="function">
    <text evidence="11">Cytochromes P450 are a group of heme-thiolate monooxygenases. They oxidize a variety of structurally unrelated compounds, including steroids, fatty acids, and xenobiotics.</text>
</comment>
<keyword evidence="10 13" id="KW-0503">Monooxygenase</keyword>
<keyword evidence="7" id="KW-0256">Endoplasmic reticulum</keyword>
<comment type="subcellular location">
    <subcellularLocation>
        <location evidence="3">Endoplasmic reticulum membrane</location>
        <topology evidence="3">Peripheral membrane protein</topology>
    </subcellularLocation>
    <subcellularLocation>
        <location evidence="2">Microsome membrane</location>
        <topology evidence="2">Peripheral membrane protein</topology>
    </subcellularLocation>
</comment>
<feature type="transmembrane region" description="Helical" evidence="14">
    <location>
        <begin position="219"/>
        <end position="239"/>
    </location>
</feature>
<dbReference type="InterPro" id="IPR001128">
    <property type="entry name" value="Cyt_P450"/>
</dbReference>
<evidence type="ECO:0000256" key="10">
    <source>
        <dbReference type="ARBA" id="ARBA00023033"/>
    </source>
</evidence>
<reference evidence="15 16" key="1">
    <citation type="journal article" date="2023" name="Arcadia Sci">
        <title>De novo assembly of a long-read Amblyomma americanum tick genome.</title>
        <authorList>
            <person name="Chou S."/>
            <person name="Poskanzer K.E."/>
            <person name="Rollins M."/>
            <person name="Thuy-Boun P.S."/>
        </authorList>
    </citation>
    <scope>NUCLEOTIDE SEQUENCE [LARGE SCALE GENOMIC DNA]</scope>
    <source>
        <strain evidence="15">F_SG_1</strain>
        <tissue evidence="15">Salivary glands</tissue>
    </source>
</reference>
<dbReference type="Pfam" id="PF00067">
    <property type="entry name" value="p450"/>
    <property type="match status" value="1"/>
</dbReference>
<evidence type="ECO:0000313" key="15">
    <source>
        <dbReference type="EMBL" id="KAK8757883.1"/>
    </source>
</evidence>
<evidence type="ECO:0000313" key="16">
    <source>
        <dbReference type="Proteomes" id="UP001321473"/>
    </source>
</evidence>
<dbReference type="SUPFAM" id="SSF48264">
    <property type="entry name" value="Cytochrome P450"/>
    <property type="match status" value="1"/>
</dbReference>
<comment type="cofactor">
    <cofactor evidence="1 12">
        <name>heme</name>
        <dbReference type="ChEBI" id="CHEBI:30413"/>
    </cofactor>
</comment>
<protein>
    <recommendedName>
        <fullName evidence="17">Cytochrome</fullName>
    </recommendedName>
</protein>
<feature type="transmembrane region" description="Helical" evidence="14">
    <location>
        <begin position="6"/>
        <end position="21"/>
    </location>
</feature>
<comment type="caution">
    <text evidence="15">The sequence shown here is derived from an EMBL/GenBank/DDBJ whole genome shotgun (WGS) entry which is preliminary data.</text>
</comment>
<dbReference type="Proteomes" id="UP001321473">
    <property type="component" value="Unassembled WGS sequence"/>
</dbReference>
<organism evidence="15 16">
    <name type="scientific">Amblyomma americanum</name>
    <name type="common">Lone star tick</name>
    <dbReference type="NCBI Taxonomy" id="6943"/>
    <lineage>
        <taxon>Eukaryota</taxon>
        <taxon>Metazoa</taxon>
        <taxon>Ecdysozoa</taxon>
        <taxon>Arthropoda</taxon>
        <taxon>Chelicerata</taxon>
        <taxon>Arachnida</taxon>
        <taxon>Acari</taxon>
        <taxon>Parasitiformes</taxon>
        <taxon>Ixodida</taxon>
        <taxon>Ixodoidea</taxon>
        <taxon>Ixodidae</taxon>
        <taxon>Amblyomminae</taxon>
        <taxon>Amblyomma</taxon>
    </lineage>
</organism>
<keyword evidence="14" id="KW-0812">Transmembrane</keyword>
<keyword evidence="14" id="KW-0472">Membrane</keyword>
<dbReference type="Gene3D" id="1.10.630.10">
    <property type="entry name" value="Cytochrome P450"/>
    <property type="match status" value="1"/>
</dbReference>
<gene>
    <name evidence="15" type="ORF">V5799_004486</name>
</gene>
<dbReference type="PRINTS" id="PR00463">
    <property type="entry name" value="EP450I"/>
</dbReference>
<dbReference type="PROSITE" id="PS00086">
    <property type="entry name" value="CYTOCHROME_P450"/>
    <property type="match status" value="1"/>
</dbReference>
<evidence type="ECO:0000256" key="1">
    <source>
        <dbReference type="ARBA" id="ARBA00001971"/>
    </source>
</evidence>
<dbReference type="InterPro" id="IPR036396">
    <property type="entry name" value="Cyt_P450_sf"/>
</dbReference>
<dbReference type="GO" id="GO:0008395">
    <property type="term" value="F:steroid hydroxylase activity"/>
    <property type="evidence" value="ECO:0007669"/>
    <property type="project" value="TreeGrafter"/>
</dbReference>
<evidence type="ECO:0000256" key="12">
    <source>
        <dbReference type="PIRSR" id="PIRSR602401-1"/>
    </source>
</evidence>
<evidence type="ECO:0000256" key="6">
    <source>
        <dbReference type="ARBA" id="ARBA00022723"/>
    </source>
</evidence>